<evidence type="ECO:0000256" key="1">
    <source>
        <dbReference type="SAM" id="MobiDB-lite"/>
    </source>
</evidence>
<gene>
    <name evidence="2" type="ORF">E1267_31440</name>
</gene>
<accession>A0A4R4N3C5</accession>
<protein>
    <submittedName>
        <fullName evidence="2">Uncharacterized protein</fullName>
    </submittedName>
</protein>
<reference evidence="2 3" key="1">
    <citation type="submission" date="2019-02" db="EMBL/GenBank/DDBJ databases">
        <title>Draft genome sequences of novel Actinobacteria.</title>
        <authorList>
            <person name="Sahin N."/>
            <person name="Ay H."/>
            <person name="Saygin H."/>
        </authorList>
    </citation>
    <scope>NUCLEOTIDE SEQUENCE [LARGE SCALE GENOMIC DNA]</scope>
    <source>
        <strain evidence="2 3">KC201</strain>
    </source>
</reference>
<evidence type="ECO:0000313" key="3">
    <source>
        <dbReference type="Proteomes" id="UP000295157"/>
    </source>
</evidence>
<feature type="compositionally biased region" description="Gly residues" evidence="1">
    <location>
        <begin position="37"/>
        <end position="47"/>
    </location>
</feature>
<feature type="compositionally biased region" description="Basic residues" evidence="1">
    <location>
        <begin position="48"/>
        <end position="64"/>
    </location>
</feature>
<organism evidence="2 3">
    <name type="scientific">Nonomuraea longispora</name>
    <dbReference type="NCBI Taxonomy" id="1848320"/>
    <lineage>
        <taxon>Bacteria</taxon>
        <taxon>Bacillati</taxon>
        <taxon>Actinomycetota</taxon>
        <taxon>Actinomycetes</taxon>
        <taxon>Streptosporangiales</taxon>
        <taxon>Streptosporangiaceae</taxon>
        <taxon>Nonomuraea</taxon>
    </lineage>
</organism>
<name>A0A4R4N3C5_9ACTN</name>
<keyword evidence="3" id="KW-1185">Reference proteome</keyword>
<comment type="caution">
    <text evidence="2">The sequence shown here is derived from an EMBL/GenBank/DDBJ whole genome shotgun (WGS) entry which is preliminary data.</text>
</comment>
<feature type="region of interest" description="Disordered" evidence="1">
    <location>
        <begin position="37"/>
        <end position="64"/>
    </location>
</feature>
<sequence length="64" mass="6424">MLALDAVEADDLDLEVLGHGTAGFGQGRSGVLTGCRGGGGRSVGGRGTRCRRGGGGRGRGFLHR</sequence>
<proteinExistence type="predicted"/>
<evidence type="ECO:0000313" key="2">
    <source>
        <dbReference type="EMBL" id="TDC01613.1"/>
    </source>
</evidence>
<dbReference type="Proteomes" id="UP000295157">
    <property type="component" value="Unassembled WGS sequence"/>
</dbReference>
<dbReference type="AlphaFoldDB" id="A0A4R4N3C5"/>
<dbReference type="EMBL" id="SMJZ01000154">
    <property type="protein sequence ID" value="TDC01613.1"/>
    <property type="molecule type" value="Genomic_DNA"/>
</dbReference>